<gene>
    <name evidence="1" type="ORF">LIER_28524</name>
</gene>
<accession>A0AAV3RG01</accession>
<proteinExistence type="predicted"/>
<keyword evidence="2" id="KW-1185">Reference proteome</keyword>
<dbReference type="EMBL" id="BAABME010009531">
    <property type="protein sequence ID" value="GAA0175334.1"/>
    <property type="molecule type" value="Genomic_DNA"/>
</dbReference>
<dbReference type="AlphaFoldDB" id="A0AAV3RG01"/>
<evidence type="ECO:0000313" key="2">
    <source>
        <dbReference type="Proteomes" id="UP001454036"/>
    </source>
</evidence>
<sequence length="116" mass="13829">MRSRNDPAFVDFLMRVGNGEEPTNERDEIEIPRPMLIRYTSMDESIEELISYVYLDLSLFQSSPFKMMQHIILCPKNNFVDDTIQNLFREFQEMKWYISAKIEPRTQLIKVTMSII</sequence>
<protein>
    <recommendedName>
        <fullName evidence="3">DNA helicase</fullName>
    </recommendedName>
</protein>
<comment type="caution">
    <text evidence="1">The sequence shown here is derived from an EMBL/GenBank/DDBJ whole genome shotgun (WGS) entry which is preliminary data.</text>
</comment>
<organism evidence="1 2">
    <name type="scientific">Lithospermum erythrorhizon</name>
    <name type="common">Purple gromwell</name>
    <name type="synonym">Lithospermum officinale var. erythrorhizon</name>
    <dbReference type="NCBI Taxonomy" id="34254"/>
    <lineage>
        <taxon>Eukaryota</taxon>
        <taxon>Viridiplantae</taxon>
        <taxon>Streptophyta</taxon>
        <taxon>Embryophyta</taxon>
        <taxon>Tracheophyta</taxon>
        <taxon>Spermatophyta</taxon>
        <taxon>Magnoliopsida</taxon>
        <taxon>eudicotyledons</taxon>
        <taxon>Gunneridae</taxon>
        <taxon>Pentapetalae</taxon>
        <taxon>asterids</taxon>
        <taxon>lamiids</taxon>
        <taxon>Boraginales</taxon>
        <taxon>Boraginaceae</taxon>
        <taxon>Boraginoideae</taxon>
        <taxon>Lithospermeae</taxon>
        <taxon>Lithospermum</taxon>
    </lineage>
</organism>
<evidence type="ECO:0008006" key="3">
    <source>
        <dbReference type="Google" id="ProtNLM"/>
    </source>
</evidence>
<evidence type="ECO:0000313" key="1">
    <source>
        <dbReference type="EMBL" id="GAA0175334.1"/>
    </source>
</evidence>
<name>A0AAV3RG01_LITER</name>
<reference evidence="1 2" key="1">
    <citation type="submission" date="2024-01" db="EMBL/GenBank/DDBJ databases">
        <title>The complete chloroplast genome sequence of Lithospermum erythrorhizon: insights into the phylogenetic relationship among Boraginaceae species and the maternal lineages of purple gromwells.</title>
        <authorList>
            <person name="Okada T."/>
            <person name="Watanabe K."/>
        </authorList>
    </citation>
    <scope>NUCLEOTIDE SEQUENCE [LARGE SCALE GENOMIC DNA]</scope>
</reference>
<dbReference type="Proteomes" id="UP001454036">
    <property type="component" value="Unassembled WGS sequence"/>
</dbReference>